<keyword evidence="3" id="KW-1185">Reference proteome</keyword>
<comment type="caution">
    <text evidence="2">The sequence shown here is derived from an EMBL/GenBank/DDBJ whole genome shotgun (WGS) entry which is preliminary data.</text>
</comment>
<dbReference type="InterPro" id="IPR001109">
    <property type="entry name" value="Hydrogenase_HupF/HypC"/>
</dbReference>
<dbReference type="NCBIfam" id="TIGR00074">
    <property type="entry name" value="hypC_hupF"/>
    <property type="match status" value="1"/>
</dbReference>
<evidence type="ECO:0000313" key="3">
    <source>
        <dbReference type="Proteomes" id="UP000078476"/>
    </source>
</evidence>
<organism evidence="2 3">
    <name type="scientific">Methylomonas lenta</name>
    <dbReference type="NCBI Taxonomy" id="980561"/>
    <lineage>
        <taxon>Bacteria</taxon>
        <taxon>Pseudomonadati</taxon>
        <taxon>Pseudomonadota</taxon>
        <taxon>Gammaproteobacteria</taxon>
        <taxon>Methylococcales</taxon>
        <taxon>Methylococcaceae</taxon>
        <taxon>Methylomonas</taxon>
    </lineage>
</organism>
<dbReference type="GO" id="GO:0005506">
    <property type="term" value="F:iron ion binding"/>
    <property type="evidence" value="ECO:0007669"/>
    <property type="project" value="TreeGrafter"/>
</dbReference>
<dbReference type="PANTHER" id="PTHR35177:SF2">
    <property type="entry name" value="HYDROGENASE MATURATION FACTOR HYBG"/>
    <property type="match status" value="1"/>
</dbReference>
<dbReference type="Gene3D" id="2.30.30.140">
    <property type="match status" value="1"/>
</dbReference>
<dbReference type="OrthoDB" id="9806017at2"/>
<evidence type="ECO:0000313" key="2">
    <source>
        <dbReference type="EMBL" id="OAI18762.1"/>
    </source>
</evidence>
<dbReference type="PRINTS" id="PR00445">
    <property type="entry name" value="HUPFHYPC"/>
</dbReference>
<dbReference type="FunFam" id="2.30.30.140:FF:000022">
    <property type="entry name" value="Hydrogenase assembly chaperone HybG"/>
    <property type="match status" value="1"/>
</dbReference>
<dbReference type="STRING" id="980561.A1359_04125"/>
<dbReference type="RefSeq" id="WP_066978766.1">
    <property type="nucleotide sequence ID" value="NZ_LUUI01000076.1"/>
</dbReference>
<dbReference type="PANTHER" id="PTHR35177">
    <property type="entry name" value="HYDROGENASE MATURATION FACTOR HYBG"/>
    <property type="match status" value="1"/>
</dbReference>
<gene>
    <name evidence="2" type="ORF">A1359_04125</name>
</gene>
<dbReference type="EMBL" id="LUUI01000076">
    <property type="protein sequence ID" value="OAI18762.1"/>
    <property type="molecule type" value="Genomic_DNA"/>
</dbReference>
<name>A0A177NLP7_9GAMM</name>
<dbReference type="SUPFAM" id="SSF159127">
    <property type="entry name" value="HupF/HypC-like"/>
    <property type="match status" value="1"/>
</dbReference>
<accession>A0A177NLP7</accession>
<dbReference type="PROSITE" id="PS01097">
    <property type="entry name" value="HUPF_HYPC"/>
    <property type="match status" value="1"/>
</dbReference>
<proteinExistence type="inferred from homology"/>
<sequence length="78" mass="8789">MCLAIPMQISHIDGYNAKCTAKGVQREVSLFLLQDDDLQVGDYVLIHVGYAIQKISEQDAHTAWELFDEMYLQEVASA</sequence>
<dbReference type="GO" id="GO:1902670">
    <property type="term" value="F:carbon dioxide binding"/>
    <property type="evidence" value="ECO:0007669"/>
    <property type="project" value="TreeGrafter"/>
</dbReference>
<dbReference type="InterPro" id="IPR019812">
    <property type="entry name" value="Hydgase_assmbl_chp_CS"/>
</dbReference>
<reference evidence="2 3" key="1">
    <citation type="submission" date="2016-03" db="EMBL/GenBank/DDBJ databases">
        <authorList>
            <person name="Ploux O."/>
        </authorList>
    </citation>
    <scope>NUCLEOTIDE SEQUENCE [LARGE SCALE GENOMIC DNA]</scope>
    <source>
        <strain evidence="2 3">R-45370</strain>
    </source>
</reference>
<dbReference type="Proteomes" id="UP000078476">
    <property type="component" value="Unassembled WGS sequence"/>
</dbReference>
<protein>
    <submittedName>
        <fullName evidence="2">Hydrogenase assembly protein HypC</fullName>
    </submittedName>
</protein>
<dbReference type="AlphaFoldDB" id="A0A177NLP7"/>
<comment type="similarity">
    <text evidence="1">Belongs to the HupF/HypC family.</text>
</comment>
<dbReference type="GO" id="GO:0051604">
    <property type="term" value="P:protein maturation"/>
    <property type="evidence" value="ECO:0007669"/>
    <property type="project" value="TreeGrafter"/>
</dbReference>
<evidence type="ECO:0000256" key="1">
    <source>
        <dbReference type="ARBA" id="ARBA00006018"/>
    </source>
</evidence>
<dbReference type="Pfam" id="PF01455">
    <property type="entry name" value="HupF_HypC"/>
    <property type="match status" value="1"/>
</dbReference>